<dbReference type="Proteomes" id="UP000663891">
    <property type="component" value="Unassembled WGS sequence"/>
</dbReference>
<evidence type="ECO:0000256" key="6">
    <source>
        <dbReference type="ARBA" id="ARBA00049743"/>
    </source>
</evidence>
<keyword evidence="4 7" id="KW-1133">Transmembrane helix</keyword>
<dbReference type="InterPro" id="IPR017452">
    <property type="entry name" value="GPCR_Rhodpsn_7TM"/>
</dbReference>
<comment type="similarity">
    <text evidence="2">Belongs to the peroxisomal membrane protein PXMP2/4 family.</text>
</comment>
<feature type="transmembrane region" description="Helical" evidence="7">
    <location>
        <begin position="114"/>
        <end position="134"/>
    </location>
</feature>
<dbReference type="Proteomes" id="UP000663868">
    <property type="component" value="Unassembled WGS sequence"/>
</dbReference>
<dbReference type="PROSITE" id="PS50262">
    <property type="entry name" value="G_PROTEIN_RECEP_F1_2"/>
    <property type="match status" value="1"/>
</dbReference>
<feature type="domain" description="G-protein coupled receptors family 1 profile" evidence="8">
    <location>
        <begin position="259"/>
        <end position="380"/>
    </location>
</feature>
<evidence type="ECO:0000256" key="3">
    <source>
        <dbReference type="ARBA" id="ARBA00022692"/>
    </source>
</evidence>
<dbReference type="PANTHER" id="PTHR11266">
    <property type="entry name" value="PEROXISOMAL MEMBRANE PROTEIN 2, PXMP2 MPV17"/>
    <property type="match status" value="1"/>
</dbReference>
<dbReference type="SUPFAM" id="SSF81321">
    <property type="entry name" value="Family A G protein-coupled receptor-like"/>
    <property type="match status" value="1"/>
</dbReference>
<dbReference type="GO" id="GO:0016020">
    <property type="term" value="C:membrane"/>
    <property type="evidence" value="ECO:0007669"/>
    <property type="project" value="UniProtKB-SubCell"/>
</dbReference>
<evidence type="ECO:0000313" key="10">
    <source>
        <dbReference type="EMBL" id="CAF1080485.1"/>
    </source>
</evidence>
<feature type="transmembrane region" description="Helical" evidence="7">
    <location>
        <begin position="154"/>
        <end position="172"/>
    </location>
</feature>
<gene>
    <name evidence="9" type="ORF">IZO911_LOCUS20009</name>
    <name evidence="12" type="ORF">KXQ929_LOCUS14209</name>
    <name evidence="11" type="ORF">OKA104_LOCUS8983</name>
    <name evidence="10" type="ORF">VCS650_LOCUS18985</name>
</gene>
<dbReference type="Gene3D" id="1.20.1070.10">
    <property type="entry name" value="Rhodopsin 7-helix transmembrane proteins"/>
    <property type="match status" value="1"/>
</dbReference>
<proteinExistence type="inferred from homology"/>
<dbReference type="AlphaFoldDB" id="A0A814K0N9"/>
<keyword evidence="3 7" id="KW-0812">Transmembrane</keyword>
<dbReference type="InterPro" id="IPR007248">
    <property type="entry name" value="Mpv17_PMP22"/>
</dbReference>
<comment type="caution">
    <text evidence="9">The sequence shown here is derived from an EMBL/GenBank/DDBJ whole genome shotgun (WGS) entry which is preliminary data.</text>
</comment>
<feature type="transmembrane region" description="Helical" evidence="7">
    <location>
        <begin position="363"/>
        <end position="384"/>
    </location>
</feature>
<evidence type="ECO:0000256" key="5">
    <source>
        <dbReference type="ARBA" id="ARBA00023136"/>
    </source>
</evidence>
<dbReference type="EMBL" id="CAJNOE010000204">
    <property type="protein sequence ID" value="CAF1045029.1"/>
    <property type="molecule type" value="Genomic_DNA"/>
</dbReference>
<dbReference type="Pfam" id="PF04117">
    <property type="entry name" value="Mpv17_PMP22"/>
    <property type="match status" value="1"/>
</dbReference>
<dbReference type="EMBL" id="CAJOAY010000374">
    <property type="protein sequence ID" value="CAF3647116.1"/>
    <property type="molecule type" value="Genomic_DNA"/>
</dbReference>
<dbReference type="EMBL" id="CAJOBB010000782">
    <property type="protein sequence ID" value="CAF3750498.1"/>
    <property type="molecule type" value="Genomic_DNA"/>
</dbReference>
<evidence type="ECO:0000256" key="4">
    <source>
        <dbReference type="ARBA" id="ARBA00022989"/>
    </source>
</evidence>
<feature type="transmembrane region" description="Helical" evidence="7">
    <location>
        <begin position="321"/>
        <end position="343"/>
    </location>
</feature>
<protein>
    <recommendedName>
        <fullName evidence="6">Mitochondrial inner membrane protein Mpv17</fullName>
    </recommendedName>
</protein>
<evidence type="ECO:0000313" key="12">
    <source>
        <dbReference type="EMBL" id="CAF3750498.1"/>
    </source>
</evidence>
<name>A0A814K0N9_9BILA</name>
<feature type="transmembrane region" description="Helical" evidence="7">
    <location>
        <begin position="75"/>
        <end position="93"/>
    </location>
</feature>
<dbReference type="EMBL" id="CAJNON010000185">
    <property type="protein sequence ID" value="CAF1080485.1"/>
    <property type="molecule type" value="Genomic_DNA"/>
</dbReference>
<dbReference type="Proteomes" id="UP000663881">
    <property type="component" value="Unassembled WGS sequence"/>
</dbReference>
<evidence type="ECO:0000259" key="8">
    <source>
        <dbReference type="PROSITE" id="PS50262"/>
    </source>
</evidence>
<accession>A0A814K0N9</accession>
<dbReference type="Proteomes" id="UP000663860">
    <property type="component" value="Unassembled WGS sequence"/>
</dbReference>
<evidence type="ECO:0000256" key="7">
    <source>
        <dbReference type="SAM" id="Phobius"/>
    </source>
</evidence>
<feature type="transmembrane region" description="Helical" evidence="7">
    <location>
        <begin position="179"/>
        <end position="196"/>
    </location>
</feature>
<dbReference type="OrthoDB" id="10267969at2759"/>
<evidence type="ECO:0000256" key="1">
    <source>
        <dbReference type="ARBA" id="ARBA00004141"/>
    </source>
</evidence>
<comment type="subcellular location">
    <subcellularLocation>
        <location evidence="1">Membrane</location>
        <topology evidence="1">Multi-pass membrane protein</topology>
    </subcellularLocation>
</comment>
<dbReference type="GO" id="GO:0005737">
    <property type="term" value="C:cytoplasm"/>
    <property type="evidence" value="ECO:0007669"/>
    <property type="project" value="TreeGrafter"/>
</dbReference>
<sequence>MALAAVNTGKAVMHTQRGWRSLIKPYLLTTVGIGTSVTLGDFICQYLERSKKIKDNDSTSKSFSSVLPWWDMKRSLVMCTSATFVIAPWNFTLSRIIERLFPGRQNIQIVKKMLTNTLFAPVGICLVFISVTLLNGRSLQEAKAKIKNDMLKTFVTGTCYWPFISFINFRYIPLDYRPFVGSLAGAIWNIYISFVAHNTTVENSNNTRQISTETKTKTKTNFLSETIENIILVLRKILNTSDQNKKDFFFVGIQPSFGCIILNENFIEYASYFFYLVFAGLFPILIASSFSLLAYRNVRRIIRRQIPIERRRFDRQITKMIFFRVVLFVIFTLPYTIYCIYAVNIKINSIDVLRIAIEGLIQIVFLSFFDLNYAISFYVFLVSIPRYRRQVKYVLINKYWQQLKNWCFPIENQVHPENIATSHANIDPE</sequence>
<keyword evidence="5 7" id="KW-0472">Membrane</keyword>
<dbReference type="PANTHER" id="PTHR11266:SF17">
    <property type="entry name" value="PROTEIN MPV17"/>
    <property type="match status" value="1"/>
</dbReference>
<reference evidence="9" key="1">
    <citation type="submission" date="2021-02" db="EMBL/GenBank/DDBJ databases">
        <authorList>
            <person name="Nowell W R."/>
        </authorList>
    </citation>
    <scope>NUCLEOTIDE SEQUENCE</scope>
</reference>
<evidence type="ECO:0000313" key="11">
    <source>
        <dbReference type="EMBL" id="CAF3647116.1"/>
    </source>
</evidence>
<feature type="transmembrane region" description="Helical" evidence="7">
    <location>
        <begin position="272"/>
        <end position="295"/>
    </location>
</feature>
<organism evidence="9">
    <name type="scientific">Adineta steineri</name>
    <dbReference type="NCBI Taxonomy" id="433720"/>
    <lineage>
        <taxon>Eukaryota</taxon>
        <taxon>Metazoa</taxon>
        <taxon>Spiralia</taxon>
        <taxon>Gnathifera</taxon>
        <taxon>Rotifera</taxon>
        <taxon>Eurotatoria</taxon>
        <taxon>Bdelloidea</taxon>
        <taxon>Adinetida</taxon>
        <taxon>Adinetidae</taxon>
        <taxon>Adineta</taxon>
    </lineage>
</organism>
<evidence type="ECO:0000256" key="2">
    <source>
        <dbReference type="ARBA" id="ARBA00006824"/>
    </source>
</evidence>
<evidence type="ECO:0000313" key="9">
    <source>
        <dbReference type="EMBL" id="CAF1045029.1"/>
    </source>
</evidence>